<evidence type="ECO:0000313" key="3">
    <source>
        <dbReference type="Proteomes" id="UP000289738"/>
    </source>
</evidence>
<keyword evidence="1" id="KW-0812">Transmembrane</keyword>
<comment type="caution">
    <text evidence="2">The sequence shown here is derived from an EMBL/GenBank/DDBJ whole genome shotgun (WGS) entry which is preliminary data.</text>
</comment>
<evidence type="ECO:0000313" key="2">
    <source>
        <dbReference type="EMBL" id="RYQ95327.1"/>
    </source>
</evidence>
<evidence type="ECO:0008006" key="4">
    <source>
        <dbReference type="Google" id="ProtNLM"/>
    </source>
</evidence>
<keyword evidence="3" id="KW-1185">Reference proteome</keyword>
<keyword evidence="1" id="KW-1133">Transmembrane helix</keyword>
<dbReference type="EMBL" id="SDMP01000018">
    <property type="protein sequence ID" value="RYQ95327.1"/>
    <property type="molecule type" value="Genomic_DNA"/>
</dbReference>
<dbReference type="AlphaFoldDB" id="A0A444Y089"/>
<gene>
    <name evidence="2" type="ORF">Ahy_B08g090513</name>
</gene>
<organism evidence="2 3">
    <name type="scientific">Arachis hypogaea</name>
    <name type="common">Peanut</name>
    <dbReference type="NCBI Taxonomy" id="3818"/>
    <lineage>
        <taxon>Eukaryota</taxon>
        <taxon>Viridiplantae</taxon>
        <taxon>Streptophyta</taxon>
        <taxon>Embryophyta</taxon>
        <taxon>Tracheophyta</taxon>
        <taxon>Spermatophyta</taxon>
        <taxon>Magnoliopsida</taxon>
        <taxon>eudicotyledons</taxon>
        <taxon>Gunneridae</taxon>
        <taxon>Pentapetalae</taxon>
        <taxon>rosids</taxon>
        <taxon>fabids</taxon>
        <taxon>Fabales</taxon>
        <taxon>Fabaceae</taxon>
        <taxon>Papilionoideae</taxon>
        <taxon>50 kb inversion clade</taxon>
        <taxon>dalbergioids sensu lato</taxon>
        <taxon>Dalbergieae</taxon>
        <taxon>Pterocarpus clade</taxon>
        <taxon>Arachis</taxon>
    </lineage>
</organism>
<feature type="transmembrane region" description="Helical" evidence="1">
    <location>
        <begin position="12"/>
        <end position="32"/>
    </location>
</feature>
<accession>A0A444Y089</accession>
<sequence length="228" mass="26745">MVATTTPGFSAVPWVVLGLSSACMDIPLAVLCSTPRHDTHRRLHSAVDILDISEISALIGLTQQSRDQHEARVLRWRLAIDLLRWDEYDDPALQALSPPWFFEEAEWRTWISVVPLVYFNIVEFHQVDRVQRQFNGEQLVPGTPINVDRFLTSTRRGEDVWWPDRLDKWYAGWTVHFEEGHMIFIQPCFDYRPTREYWYWCRDACRVRYLSGQDVLDDPRLADLPADV</sequence>
<proteinExistence type="predicted"/>
<keyword evidence="1" id="KW-0472">Membrane</keyword>
<name>A0A444Y089_ARAHY</name>
<reference evidence="2 3" key="1">
    <citation type="submission" date="2019-01" db="EMBL/GenBank/DDBJ databases">
        <title>Sequencing of cultivated peanut Arachis hypogaea provides insights into genome evolution and oil improvement.</title>
        <authorList>
            <person name="Chen X."/>
        </authorList>
    </citation>
    <scope>NUCLEOTIDE SEQUENCE [LARGE SCALE GENOMIC DNA]</scope>
    <source>
        <strain evidence="3">cv. Fuhuasheng</strain>
        <tissue evidence="2">Leaves</tissue>
    </source>
</reference>
<evidence type="ECO:0000256" key="1">
    <source>
        <dbReference type="SAM" id="Phobius"/>
    </source>
</evidence>
<protein>
    <recommendedName>
        <fullName evidence="4">Aminotransferase-like plant mobile domain-containing protein</fullName>
    </recommendedName>
</protein>
<dbReference type="Proteomes" id="UP000289738">
    <property type="component" value="Chromosome B08"/>
</dbReference>